<organism evidence="2 3">
    <name type="scientific">Hyphomicrobium sulfonivorans</name>
    <dbReference type="NCBI Taxonomy" id="121290"/>
    <lineage>
        <taxon>Bacteria</taxon>
        <taxon>Pseudomonadati</taxon>
        <taxon>Pseudomonadota</taxon>
        <taxon>Alphaproteobacteria</taxon>
        <taxon>Hyphomicrobiales</taxon>
        <taxon>Hyphomicrobiaceae</taxon>
        <taxon>Hyphomicrobium</taxon>
    </lineage>
</organism>
<keyword evidence="3" id="KW-1185">Reference proteome</keyword>
<dbReference type="AlphaFoldDB" id="A0A109BDD5"/>
<reference evidence="2 3" key="1">
    <citation type="submission" date="2015-10" db="EMBL/GenBank/DDBJ databases">
        <title>Transcriptomic analysis of a linuron degrading triple-species bacterial consortium.</title>
        <authorList>
            <person name="Albers P."/>
        </authorList>
    </citation>
    <scope>NUCLEOTIDE SEQUENCE [LARGE SCALE GENOMIC DNA]</scope>
    <source>
        <strain evidence="2 3">WDL6</strain>
    </source>
</reference>
<comment type="caution">
    <text evidence="2">The sequence shown here is derived from an EMBL/GenBank/DDBJ whole genome shotgun (WGS) entry which is preliminary data.</text>
</comment>
<evidence type="ECO:0000313" key="2">
    <source>
        <dbReference type="EMBL" id="KWT66698.1"/>
    </source>
</evidence>
<feature type="region of interest" description="Disordered" evidence="1">
    <location>
        <begin position="25"/>
        <end position="44"/>
    </location>
</feature>
<sequence>MPAVFCDPWSASQSAECRATEMTKKSAHVRNVLSGRKNGSKGPA</sequence>
<dbReference type="EMBL" id="LMTR01000072">
    <property type="protein sequence ID" value="KWT66698.1"/>
    <property type="molecule type" value="Genomic_DNA"/>
</dbReference>
<dbReference type="Proteomes" id="UP000059074">
    <property type="component" value="Unassembled WGS sequence"/>
</dbReference>
<name>A0A109BDD5_HYPSL</name>
<proteinExistence type="predicted"/>
<protein>
    <submittedName>
        <fullName evidence="2">Uncharacterized protein</fullName>
    </submittedName>
</protein>
<accession>A0A109BDD5</accession>
<evidence type="ECO:0000256" key="1">
    <source>
        <dbReference type="SAM" id="MobiDB-lite"/>
    </source>
</evidence>
<gene>
    <name evidence="2" type="ORF">APY04_2329</name>
</gene>
<evidence type="ECO:0000313" key="3">
    <source>
        <dbReference type="Proteomes" id="UP000059074"/>
    </source>
</evidence>